<dbReference type="Proteomes" id="UP001164819">
    <property type="component" value="Chromosome"/>
</dbReference>
<proteinExistence type="inferred from homology"/>
<name>A0A9E9LCX4_9BURK</name>
<dbReference type="AlphaFoldDB" id="A0A9E9LCX4"/>
<evidence type="ECO:0000256" key="6">
    <source>
        <dbReference type="SAM" id="Coils"/>
    </source>
</evidence>
<dbReference type="SUPFAM" id="SSF64182">
    <property type="entry name" value="DHH phosphoesterases"/>
    <property type="match status" value="1"/>
</dbReference>
<dbReference type="GO" id="GO:0003676">
    <property type="term" value="F:nucleic acid binding"/>
    <property type="evidence" value="ECO:0007669"/>
    <property type="project" value="InterPro"/>
</dbReference>
<gene>
    <name evidence="10" type="primary">recJ</name>
    <name evidence="10" type="ORF">NB646_07100</name>
</gene>
<dbReference type="EMBL" id="CP098251">
    <property type="protein sequence ID" value="WAV90627.1"/>
    <property type="molecule type" value="Genomic_DNA"/>
</dbReference>
<feature type="domain" description="DDH" evidence="7">
    <location>
        <begin position="73"/>
        <end position="231"/>
    </location>
</feature>
<evidence type="ECO:0000256" key="2">
    <source>
        <dbReference type="ARBA" id="ARBA00019841"/>
    </source>
</evidence>
<feature type="coiled-coil region" evidence="6">
    <location>
        <begin position="313"/>
        <end position="340"/>
    </location>
</feature>
<dbReference type="InterPro" id="IPR003156">
    <property type="entry name" value="DHHA1_dom"/>
</dbReference>
<evidence type="ECO:0000256" key="4">
    <source>
        <dbReference type="ARBA" id="ARBA00022801"/>
    </source>
</evidence>
<feature type="domain" description="DHHA1" evidence="8">
    <location>
        <begin position="353"/>
        <end position="449"/>
    </location>
</feature>
<comment type="similarity">
    <text evidence="1">Belongs to the RecJ family.</text>
</comment>
<evidence type="ECO:0000256" key="3">
    <source>
        <dbReference type="ARBA" id="ARBA00022722"/>
    </source>
</evidence>
<dbReference type="Gene3D" id="3.90.1640.30">
    <property type="match status" value="1"/>
</dbReference>
<dbReference type="Pfam" id="PF02272">
    <property type="entry name" value="DHHA1"/>
    <property type="match status" value="1"/>
</dbReference>
<dbReference type="InterPro" id="IPR001667">
    <property type="entry name" value="DDH_dom"/>
</dbReference>
<dbReference type="NCBIfam" id="TIGR00644">
    <property type="entry name" value="recJ"/>
    <property type="match status" value="1"/>
</dbReference>
<keyword evidence="4" id="KW-0378">Hydrolase</keyword>
<organism evidence="10">
    <name type="scientific">Oxalobacter aliiformigenes</name>
    <dbReference type="NCBI Taxonomy" id="2946593"/>
    <lineage>
        <taxon>Bacteria</taxon>
        <taxon>Pseudomonadati</taxon>
        <taxon>Pseudomonadota</taxon>
        <taxon>Betaproteobacteria</taxon>
        <taxon>Burkholderiales</taxon>
        <taxon>Oxalobacteraceae</taxon>
        <taxon>Oxalobacter</taxon>
    </lineage>
</organism>
<dbReference type="Pfam" id="PF01368">
    <property type="entry name" value="DHH"/>
    <property type="match status" value="1"/>
</dbReference>
<dbReference type="GO" id="GO:0006281">
    <property type="term" value="P:DNA repair"/>
    <property type="evidence" value="ECO:0007669"/>
    <property type="project" value="InterPro"/>
</dbReference>
<dbReference type="InterPro" id="IPR004610">
    <property type="entry name" value="RecJ"/>
</dbReference>
<dbReference type="InterPro" id="IPR038763">
    <property type="entry name" value="DHH_sf"/>
</dbReference>
<evidence type="ECO:0000259" key="9">
    <source>
        <dbReference type="Pfam" id="PF17768"/>
    </source>
</evidence>
<dbReference type="InterPro" id="IPR041122">
    <property type="entry name" value="RecJ_OB"/>
</dbReference>
<feature type="domain" description="RecJ OB" evidence="9">
    <location>
        <begin position="463"/>
        <end position="560"/>
    </location>
</feature>
<sequence length="565" mass="62267">MTRIAVRPYSLQSFRHLHDAGIHPVLARIFAARGISEPAELSTGLSGMIPPKQLLNIGKAAVFLADAIAGGRKMTVIADYDCDGATACAVALRGLKLMGARVDFMVPNRFDNGYGLTPAIVDEAKKNHGTEVLVTVDNGIASLEGIGRAVALGMEVLVTDHHLPGDELPKNCIVVNPNQPGCPFPSKHLAGVGVMFYVLLALRAEMRLRHVFDESTQPRLDHLLDLVALGTFADVVRLDANNRILVAQGLRRIRSGIMQPGVAALFMVSGRDCRKASPFDLGFALGPRLNAAGRLSDMALGIECLLTDDASRALQMAEELNRINTERREIEADMRLEAREKIARFQPENRATICVLSEDWHQGIIGILASRIKEKYFRPTMAFAAGKDGRLRGSGRSIPEFHMRDALDLIAKRHPGLIVQFGGHAMAAGLTLKADGFEVFSEAFEAVAKDWLTQTQLERLVETDGSLDDDYFSLDFIHLLDAQVWGHGFPPPLFCDEFTVLNQRILKDRHLKLQLEKNGRHFDAIQFGSTTMLPRCARLAYRLDANEYNGRTSVQLLVEHAEDPK</sequence>
<keyword evidence="6" id="KW-0175">Coiled coil</keyword>
<dbReference type="PANTHER" id="PTHR30255">
    <property type="entry name" value="SINGLE-STRANDED-DNA-SPECIFIC EXONUCLEASE RECJ"/>
    <property type="match status" value="1"/>
</dbReference>
<reference evidence="10" key="1">
    <citation type="journal article" date="2022" name="Front. Microbiol.">
        <title>New perspectives on an old grouping: The genomic and phenotypic variability of Oxalobacter formigenes and the implications for calcium oxalate stone prevention.</title>
        <authorList>
            <person name="Chmiel J.A."/>
            <person name="Carr C."/>
            <person name="Stuivenberg G.A."/>
            <person name="Venema R."/>
            <person name="Chanyi R.M."/>
            <person name="Al K.F."/>
            <person name="Giguere D."/>
            <person name="Say H."/>
            <person name="Akouris P.P."/>
            <person name="Dominguez Romero S.A."/>
            <person name="Kwong A."/>
            <person name="Tai V."/>
            <person name="Koval S.F."/>
            <person name="Razvi H."/>
            <person name="Bjazevic J."/>
            <person name="Burton J.P."/>
        </authorList>
    </citation>
    <scope>NUCLEOTIDE SEQUENCE</scope>
    <source>
        <strain evidence="10">OxK</strain>
    </source>
</reference>
<evidence type="ECO:0000259" key="8">
    <source>
        <dbReference type="Pfam" id="PF02272"/>
    </source>
</evidence>
<evidence type="ECO:0000256" key="5">
    <source>
        <dbReference type="ARBA" id="ARBA00022839"/>
    </source>
</evidence>
<dbReference type="Gene3D" id="3.10.310.30">
    <property type="match status" value="1"/>
</dbReference>
<protein>
    <recommendedName>
        <fullName evidence="2">Single-stranded-DNA-specific exonuclease RecJ</fullName>
    </recommendedName>
</protein>
<dbReference type="RefSeq" id="WP_269315641.1">
    <property type="nucleotide sequence ID" value="NZ_CP098251.1"/>
</dbReference>
<dbReference type="GO" id="GO:0006310">
    <property type="term" value="P:DNA recombination"/>
    <property type="evidence" value="ECO:0007669"/>
    <property type="project" value="InterPro"/>
</dbReference>
<evidence type="ECO:0000259" key="7">
    <source>
        <dbReference type="Pfam" id="PF01368"/>
    </source>
</evidence>
<keyword evidence="5 10" id="KW-0269">Exonuclease</keyword>
<dbReference type="InterPro" id="IPR051673">
    <property type="entry name" value="SSDNA_exonuclease_RecJ"/>
</dbReference>
<evidence type="ECO:0000256" key="1">
    <source>
        <dbReference type="ARBA" id="ARBA00005915"/>
    </source>
</evidence>
<accession>A0A9E9LCX4</accession>
<evidence type="ECO:0000313" key="10">
    <source>
        <dbReference type="EMBL" id="WAV90627.1"/>
    </source>
</evidence>
<dbReference type="GO" id="GO:0008409">
    <property type="term" value="F:5'-3' exonuclease activity"/>
    <property type="evidence" value="ECO:0007669"/>
    <property type="project" value="InterPro"/>
</dbReference>
<dbReference type="PANTHER" id="PTHR30255:SF2">
    <property type="entry name" value="SINGLE-STRANDED-DNA-SPECIFIC EXONUCLEASE RECJ"/>
    <property type="match status" value="1"/>
</dbReference>
<dbReference type="Pfam" id="PF17768">
    <property type="entry name" value="RecJ_OB"/>
    <property type="match status" value="1"/>
</dbReference>
<keyword evidence="3" id="KW-0540">Nuclease</keyword>